<comment type="caution">
    <text evidence="2">The sequence shown here is derived from an EMBL/GenBank/DDBJ whole genome shotgun (WGS) entry which is preliminary data.</text>
</comment>
<feature type="region of interest" description="Disordered" evidence="1">
    <location>
        <begin position="30"/>
        <end position="49"/>
    </location>
</feature>
<gene>
    <name evidence="2" type="ORF">KB449_04525</name>
</gene>
<name>A0ABT6TBJ1_9BACL</name>
<dbReference type="Proteomes" id="UP001161691">
    <property type="component" value="Unassembled WGS sequence"/>
</dbReference>
<keyword evidence="3" id="KW-1185">Reference proteome</keyword>
<protein>
    <submittedName>
        <fullName evidence="2">Uncharacterized protein</fullName>
    </submittedName>
</protein>
<proteinExistence type="predicted"/>
<dbReference type="EMBL" id="JAGRPV010000001">
    <property type="protein sequence ID" value="MDI4644211.1"/>
    <property type="molecule type" value="Genomic_DNA"/>
</dbReference>
<sequence>MKKYAVYWILGALLILQGCGAREVFTGAETGGELPKSPSAPASSVQLPAPSADSYKMPDVVPHLEVSVGGTTFEAQTGSFCWSDNKKGIGVCADAAAMPPSFEDVKVKPFANAGDEIALAWSGDPPDSVHSIAYFPGTERPVEAIELRDGKLRVAAGKGDQLYEVTATWPQGTVPFFFGIRADAEENAANAEEADSALRKLAWEAMPESDRASVVGDWWEAEIDVPGFHPAGLSAVDGEGEVIELPSADPEQLRKVTFHTKNEPKLGPMVAVIDRESRDLLGWLLRD</sequence>
<organism evidence="2 3">
    <name type="scientific">Cohnella hashimotonis</name>
    <dbReference type="NCBI Taxonomy" id="2826895"/>
    <lineage>
        <taxon>Bacteria</taxon>
        <taxon>Bacillati</taxon>
        <taxon>Bacillota</taxon>
        <taxon>Bacilli</taxon>
        <taxon>Bacillales</taxon>
        <taxon>Paenibacillaceae</taxon>
        <taxon>Cohnella</taxon>
    </lineage>
</organism>
<accession>A0ABT6TBJ1</accession>
<evidence type="ECO:0000313" key="2">
    <source>
        <dbReference type="EMBL" id="MDI4644211.1"/>
    </source>
</evidence>
<evidence type="ECO:0000256" key="1">
    <source>
        <dbReference type="SAM" id="MobiDB-lite"/>
    </source>
</evidence>
<dbReference type="PROSITE" id="PS51257">
    <property type="entry name" value="PROKAR_LIPOPROTEIN"/>
    <property type="match status" value="1"/>
</dbReference>
<dbReference type="RefSeq" id="WP_282907229.1">
    <property type="nucleotide sequence ID" value="NZ_JAGRPV010000001.1"/>
</dbReference>
<evidence type="ECO:0000313" key="3">
    <source>
        <dbReference type="Proteomes" id="UP001161691"/>
    </source>
</evidence>
<reference evidence="2" key="1">
    <citation type="submission" date="2023-04" db="EMBL/GenBank/DDBJ databases">
        <title>Comparative genomic analysis of Cohnella hashimotonis sp. nov., isolated from the International Space Station.</title>
        <authorList>
            <person name="Venkateswaran K."/>
            <person name="Simpson A."/>
        </authorList>
    </citation>
    <scope>NUCLEOTIDE SEQUENCE</scope>
    <source>
        <strain evidence="2">F6_2S_P_1</strain>
    </source>
</reference>